<feature type="region of interest" description="Disordered" evidence="1">
    <location>
        <begin position="66"/>
        <end position="630"/>
    </location>
</feature>
<dbReference type="RefSeq" id="XP_033652254.1">
    <property type="nucleotide sequence ID" value="XM_033797072.1"/>
</dbReference>
<dbReference type="EMBL" id="ML986501">
    <property type="protein sequence ID" value="KAF2274715.1"/>
    <property type="molecule type" value="Genomic_DNA"/>
</dbReference>
<dbReference type="Proteomes" id="UP000800097">
    <property type="component" value="Unassembled WGS sequence"/>
</dbReference>
<accession>A0A6A6JEM4</accession>
<feature type="compositionally biased region" description="Polar residues" evidence="1">
    <location>
        <begin position="292"/>
        <end position="301"/>
    </location>
</feature>
<dbReference type="PRINTS" id="PR00625">
    <property type="entry name" value="JDOMAIN"/>
</dbReference>
<evidence type="ECO:0000256" key="1">
    <source>
        <dbReference type="SAM" id="MobiDB-lite"/>
    </source>
</evidence>
<evidence type="ECO:0000313" key="3">
    <source>
        <dbReference type="EMBL" id="KAF2274715.1"/>
    </source>
</evidence>
<dbReference type="InterPro" id="IPR050817">
    <property type="entry name" value="DjlA_DnaK_co-chaperone"/>
</dbReference>
<feature type="compositionally biased region" description="Basic and acidic residues" evidence="1">
    <location>
        <begin position="346"/>
        <end position="359"/>
    </location>
</feature>
<organism evidence="3 4">
    <name type="scientific">Westerdykella ornata</name>
    <dbReference type="NCBI Taxonomy" id="318751"/>
    <lineage>
        <taxon>Eukaryota</taxon>
        <taxon>Fungi</taxon>
        <taxon>Dikarya</taxon>
        <taxon>Ascomycota</taxon>
        <taxon>Pezizomycotina</taxon>
        <taxon>Dothideomycetes</taxon>
        <taxon>Pleosporomycetidae</taxon>
        <taxon>Pleosporales</taxon>
        <taxon>Sporormiaceae</taxon>
        <taxon>Westerdykella</taxon>
    </lineage>
</organism>
<feature type="compositionally biased region" description="Polar residues" evidence="1">
    <location>
        <begin position="662"/>
        <end position="675"/>
    </location>
</feature>
<gene>
    <name evidence="3" type="ORF">EI97DRAFT_421899</name>
</gene>
<feature type="compositionally biased region" description="Polar residues" evidence="1">
    <location>
        <begin position="127"/>
        <end position="153"/>
    </location>
</feature>
<dbReference type="SUPFAM" id="SSF46565">
    <property type="entry name" value="Chaperone J-domain"/>
    <property type="match status" value="1"/>
</dbReference>
<keyword evidence="4" id="KW-1185">Reference proteome</keyword>
<dbReference type="PANTHER" id="PTHR24074">
    <property type="entry name" value="CO-CHAPERONE PROTEIN DJLA"/>
    <property type="match status" value="1"/>
</dbReference>
<dbReference type="PROSITE" id="PS00636">
    <property type="entry name" value="DNAJ_1"/>
    <property type="match status" value="1"/>
</dbReference>
<dbReference type="OrthoDB" id="10250354at2759"/>
<proteinExistence type="predicted"/>
<feature type="compositionally biased region" description="Polar residues" evidence="1">
    <location>
        <begin position="362"/>
        <end position="380"/>
    </location>
</feature>
<feature type="compositionally biased region" description="Basic and acidic residues" evidence="1">
    <location>
        <begin position="169"/>
        <end position="181"/>
    </location>
</feature>
<feature type="compositionally biased region" description="Polar residues" evidence="1">
    <location>
        <begin position="438"/>
        <end position="447"/>
    </location>
</feature>
<feature type="compositionally biased region" description="Low complexity" evidence="1">
    <location>
        <begin position="524"/>
        <end position="541"/>
    </location>
</feature>
<feature type="compositionally biased region" description="Polar residues" evidence="1">
    <location>
        <begin position="585"/>
        <end position="610"/>
    </location>
</feature>
<evidence type="ECO:0000313" key="4">
    <source>
        <dbReference type="Proteomes" id="UP000800097"/>
    </source>
</evidence>
<feature type="region of interest" description="Disordered" evidence="1">
    <location>
        <begin position="788"/>
        <end position="812"/>
    </location>
</feature>
<dbReference type="Pfam" id="PF00226">
    <property type="entry name" value="DnaJ"/>
    <property type="match status" value="1"/>
</dbReference>
<feature type="region of interest" description="Disordered" evidence="1">
    <location>
        <begin position="642"/>
        <end position="681"/>
    </location>
</feature>
<evidence type="ECO:0000259" key="2">
    <source>
        <dbReference type="PROSITE" id="PS50076"/>
    </source>
</evidence>
<feature type="compositionally biased region" description="Low complexity" evidence="1">
    <location>
        <begin position="425"/>
        <end position="437"/>
    </location>
</feature>
<dbReference type="InterPro" id="IPR018253">
    <property type="entry name" value="DnaJ_domain_CS"/>
</dbReference>
<dbReference type="SMART" id="SM00271">
    <property type="entry name" value="DnaJ"/>
    <property type="match status" value="1"/>
</dbReference>
<dbReference type="GeneID" id="54550247"/>
<feature type="compositionally biased region" description="Low complexity" evidence="1">
    <location>
        <begin position="102"/>
        <end position="113"/>
    </location>
</feature>
<protein>
    <recommendedName>
        <fullName evidence="2">J domain-containing protein</fullName>
    </recommendedName>
</protein>
<feature type="compositionally biased region" description="Polar residues" evidence="1">
    <location>
        <begin position="188"/>
        <end position="205"/>
    </location>
</feature>
<dbReference type="Gene3D" id="1.10.287.110">
    <property type="entry name" value="DnaJ domain"/>
    <property type="match status" value="1"/>
</dbReference>
<dbReference type="InterPro" id="IPR001623">
    <property type="entry name" value="DnaJ_domain"/>
</dbReference>
<sequence>MVQADASRNYYADLGVSPNADENEIRRAFRQLALRHHPDRNPGREADAVIKFQQIQAAHEILIDPTQRAKYDQARRRYRATTMPSSAAESPRARPPPQRNPYTTTTSSGSYYRPNPPRPQPQHHHASYTNGADRFTSNNFRTPPTAQRPSTRPTEAEKANVFTAWQKMRGGEEQRAKEARARAAKAANPNNPNGTPFGRSQSMRTPSKKGFDPATPGGDEGQARSSYRASYERPMPSAPPTADASARSGENSTSNDGPDVPYAEGNRVRTPYFSKVGDRTSVFGDGIGRSASVRNSPTQRQAASMDGRSSSDSGRTGQKSGVNGTAPNPFPQMYPSSSSEDESEDDIRRFARRGADSRPKVSPNQRRTRTSGISGVSTAAASYATPKPFHSRSEESINVKFSPGEWQGKFEGNPDYFAPKGQKATSPTRGRPSTRTTAQRSQYANKSQPPPPMPAFAVPPFPNMPPPPPPPLNTQTTSSMKFSPEKWAGTFQSPHFAMPQPPKETSPRRGSNVTKKPKANARKAAAAAAAAATAAASSSTSVDSEPEGRKAKYQAFAEEANDDAMDIDSTTPPPGTPIRFATPTGGATSSPLASVPTPSASVPNGPTPNGTAHAPQIGPDGPPAAGLNGLSGLRNVEPLAPSNGAGLSGLDDLGDTLPFPSRASNAHPTKPNSAQKLKYPTVPSAPAVPAKLDDISVRTYLTQMERYVQIYREYNKTMTKHFLSREAELESLDEHFILHRGETTTKLGFASYMRKLEEDEKVMETWKLAQEMHMQAMQKCEEVRNKTMKSQEKSPHGFVAGALERQRKRMRA</sequence>
<dbReference type="CDD" id="cd06257">
    <property type="entry name" value="DnaJ"/>
    <property type="match status" value="1"/>
</dbReference>
<feature type="compositionally biased region" description="Low complexity" evidence="1">
    <location>
        <begin position="302"/>
        <end position="315"/>
    </location>
</feature>
<dbReference type="InterPro" id="IPR036869">
    <property type="entry name" value="J_dom_sf"/>
</dbReference>
<reference evidence="3" key="1">
    <citation type="journal article" date="2020" name="Stud. Mycol.">
        <title>101 Dothideomycetes genomes: a test case for predicting lifestyles and emergence of pathogens.</title>
        <authorList>
            <person name="Haridas S."/>
            <person name="Albert R."/>
            <person name="Binder M."/>
            <person name="Bloem J."/>
            <person name="Labutti K."/>
            <person name="Salamov A."/>
            <person name="Andreopoulos B."/>
            <person name="Baker S."/>
            <person name="Barry K."/>
            <person name="Bills G."/>
            <person name="Bluhm B."/>
            <person name="Cannon C."/>
            <person name="Castanera R."/>
            <person name="Culley D."/>
            <person name="Daum C."/>
            <person name="Ezra D."/>
            <person name="Gonzalez J."/>
            <person name="Henrissat B."/>
            <person name="Kuo A."/>
            <person name="Liang C."/>
            <person name="Lipzen A."/>
            <person name="Lutzoni F."/>
            <person name="Magnuson J."/>
            <person name="Mondo S."/>
            <person name="Nolan M."/>
            <person name="Ohm R."/>
            <person name="Pangilinan J."/>
            <person name="Park H.-J."/>
            <person name="Ramirez L."/>
            <person name="Alfaro M."/>
            <person name="Sun H."/>
            <person name="Tritt A."/>
            <person name="Yoshinaga Y."/>
            <person name="Zwiers L.-H."/>
            <person name="Turgeon B."/>
            <person name="Goodwin S."/>
            <person name="Spatafora J."/>
            <person name="Crous P."/>
            <person name="Grigoriev I."/>
        </authorList>
    </citation>
    <scope>NUCLEOTIDE SEQUENCE</scope>
    <source>
        <strain evidence="3">CBS 379.55</strain>
    </source>
</reference>
<feature type="compositionally biased region" description="Polar residues" evidence="1">
    <location>
        <begin position="316"/>
        <end position="326"/>
    </location>
</feature>
<name>A0A6A6JEM4_WESOR</name>
<dbReference type="PROSITE" id="PS50076">
    <property type="entry name" value="DNAJ_2"/>
    <property type="match status" value="1"/>
</dbReference>
<feature type="domain" description="J" evidence="2">
    <location>
        <begin position="9"/>
        <end position="75"/>
    </location>
</feature>
<dbReference type="AlphaFoldDB" id="A0A6A6JEM4"/>
<feature type="compositionally biased region" description="Pro residues" evidence="1">
    <location>
        <begin position="448"/>
        <end position="472"/>
    </location>
</feature>